<dbReference type="InterPro" id="IPR051462">
    <property type="entry name" value="CBS_domain-containing"/>
</dbReference>
<dbReference type="CDD" id="cd04629">
    <property type="entry name" value="CBS_pair_bac"/>
    <property type="match status" value="1"/>
</dbReference>
<dbReference type="Pfam" id="PF00571">
    <property type="entry name" value="CBS"/>
    <property type="match status" value="2"/>
</dbReference>
<dbReference type="Gene3D" id="3.10.580.10">
    <property type="entry name" value="CBS-domain"/>
    <property type="match status" value="1"/>
</dbReference>
<evidence type="ECO:0000313" key="4">
    <source>
        <dbReference type="EMBL" id="SUI67515.1"/>
    </source>
</evidence>
<dbReference type="SUPFAM" id="SSF54631">
    <property type="entry name" value="CBS-domain pair"/>
    <property type="match status" value="1"/>
</dbReference>
<dbReference type="PANTHER" id="PTHR48108">
    <property type="entry name" value="CBS DOMAIN-CONTAINING PROTEIN CBSX2, CHLOROPLASTIC"/>
    <property type="match status" value="1"/>
</dbReference>
<feature type="domain" description="CBS" evidence="3">
    <location>
        <begin position="77"/>
        <end position="138"/>
    </location>
</feature>
<evidence type="ECO:0000313" key="5">
    <source>
        <dbReference type="Proteomes" id="UP000255061"/>
    </source>
</evidence>
<proteinExistence type="predicted"/>
<accession>A0A379ZSH8</accession>
<dbReference type="EMBL" id="UGYV01000001">
    <property type="protein sequence ID" value="SUI67515.1"/>
    <property type="molecule type" value="Genomic_DNA"/>
</dbReference>
<keyword evidence="1" id="KW-0677">Repeat</keyword>
<dbReference type="InterPro" id="IPR044729">
    <property type="entry name" value="CBS_bac"/>
</dbReference>
<evidence type="ECO:0000256" key="1">
    <source>
        <dbReference type="ARBA" id="ARBA00022737"/>
    </source>
</evidence>
<name>A0A379ZSH8_9GAMM</name>
<dbReference type="InterPro" id="IPR000644">
    <property type="entry name" value="CBS_dom"/>
</dbReference>
<feature type="domain" description="CBS" evidence="3">
    <location>
        <begin position="10"/>
        <end position="69"/>
    </location>
</feature>
<reference evidence="4 5" key="1">
    <citation type="submission" date="2018-06" db="EMBL/GenBank/DDBJ databases">
        <authorList>
            <consortium name="Pathogen Informatics"/>
            <person name="Doyle S."/>
        </authorList>
    </citation>
    <scope>NUCLEOTIDE SEQUENCE [LARGE SCALE GENOMIC DNA]</scope>
    <source>
        <strain evidence="4 5">NCTC10736</strain>
    </source>
</reference>
<dbReference type="SMART" id="SM00116">
    <property type="entry name" value="CBS"/>
    <property type="match status" value="2"/>
</dbReference>
<dbReference type="RefSeq" id="WP_115405583.1">
    <property type="nucleotide sequence ID" value="NZ_UGYV01000001.1"/>
</dbReference>
<dbReference type="AlphaFoldDB" id="A0A379ZSH8"/>
<dbReference type="PROSITE" id="PS51371">
    <property type="entry name" value="CBS"/>
    <property type="match status" value="2"/>
</dbReference>
<keyword evidence="2" id="KW-0129">CBS domain</keyword>
<sequence>MDLIKIRDHMDRQPVLLRANMSLATAVEKLLDNNKMGAAVVDDSGNLVGFLSQQDCLAVMIKSSYHCDMTSVVKDCMRTEVLFVEPDDSILHLAEQMLGLKPKVYPVVEHGKVIGTINRTNVLKAMNIYMQQCYLSPV</sequence>
<organism evidence="4 5">
    <name type="scientific">Shewanella morhuae</name>
    <dbReference type="NCBI Taxonomy" id="365591"/>
    <lineage>
        <taxon>Bacteria</taxon>
        <taxon>Pseudomonadati</taxon>
        <taxon>Pseudomonadota</taxon>
        <taxon>Gammaproteobacteria</taxon>
        <taxon>Alteromonadales</taxon>
        <taxon>Shewanellaceae</taxon>
        <taxon>Shewanella</taxon>
    </lineage>
</organism>
<dbReference type="InterPro" id="IPR046342">
    <property type="entry name" value="CBS_dom_sf"/>
</dbReference>
<evidence type="ECO:0000256" key="2">
    <source>
        <dbReference type="PROSITE-ProRule" id="PRU00703"/>
    </source>
</evidence>
<evidence type="ECO:0000259" key="3">
    <source>
        <dbReference type="PROSITE" id="PS51371"/>
    </source>
</evidence>
<gene>
    <name evidence="4" type="ORF">NCTC10736_00948</name>
</gene>
<protein>
    <submittedName>
        <fullName evidence="4">Putative manganese-dependent inorganic pyrophosphatase</fullName>
    </submittedName>
</protein>
<dbReference type="Proteomes" id="UP000255061">
    <property type="component" value="Unassembled WGS sequence"/>
</dbReference>
<dbReference type="PANTHER" id="PTHR48108:SF26">
    <property type="entry name" value="CBS DOMAIN-CONTAINING PROTEIN DDB_G0289609"/>
    <property type="match status" value="1"/>
</dbReference>